<organism evidence="1 2">
    <name type="scientific">Batillaria attramentaria</name>
    <dbReference type="NCBI Taxonomy" id="370345"/>
    <lineage>
        <taxon>Eukaryota</taxon>
        <taxon>Metazoa</taxon>
        <taxon>Spiralia</taxon>
        <taxon>Lophotrochozoa</taxon>
        <taxon>Mollusca</taxon>
        <taxon>Gastropoda</taxon>
        <taxon>Caenogastropoda</taxon>
        <taxon>Sorbeoconcha</taxon>
        <taxon>Cerithioidea</taxon>
        <taxon>Batillariidae</taxon>
        <taxon>Batillaria</taxon>
    </lineage>
</organism>
<dbReference type="Proteomes" id="UP001519460">
    <property type="component" value="Unassembled WGS sequence"/>
</dbReference>
<keyword evidence="2" id="KW-1185">Reference proteome</keyword>
<gene>
    <name evidence="1" type="ORF">BaRGS_00022469</name>
</gene>
<reference evidence="1 2" key="1">
    <citation type="journal article" date="2023" name="Sci. Data">
        <title>Genome assembly of the Korean intertidal mud-creeper Batillaria attramentaria.</title>
        <authorList>
            <person name="Patra A.K."/>
            <person name="Ho P.T."/>
            <person name="Jun S."/>
            <person name="Lee S.J."/>
            <person name="Kim Y."/>
            <person name="Won Y.J."/>
        </authorList>
    </citation>
    <scope>NUCLEOTIDE SEQUENCE [LARGE SCALE GENOMIC DNA]</scope>
    <source>
        <strain evidence="1">Wonlab-2016</strain>
    </source>
</reference>
<feature type="non-terminal residue" evidence="1">
    <location>
        <position position="66"/>
    </location>
</feature>
<protein>
    <submittedName>
        <fullName evidence="1">Uncharacterized protein</fullName>
    </submittedName>
</protein>
<proteinExistence type="predicted"/>
<comment type="caution">
    <text evidence="1">The sequence shown here is derived from an EMBL/GenBank/DDBJ whole genome shotgun (WGS) entry which is preliminary data.</text>
</comment>
<name>A0ABD0KGS9_9CAEN</name>
<accession>A0ABD0KGS9</accession>
<evidence type="ECO:0000313" key="2">
    <source>
        <dbReference type="Proteomes" id="UP001519460"/>
    </source>
</evidence>
<dbReference type="EMBL" id="JACVVK020000181">
    <property type="protein sequence ID" value="KAK7486299.1"/>
    <property type="molecule type" value="Genomic_DNA"/>
</dbReference>
<sequence>MGSLSGYSVPIFATNHVASINTETAQDLQRPQKFEKSSVEALRPVEEAASLLVSEVSLQGKSSSGV</sequence>
<dbReference type="AlphaFoldDB" id="A0ABD0KGS9"/>
<evidence type="ECO:0000313" key="1">
    <source>
        <dbReference type="EMBL" id="KAK7486299.1"/>
    </source>
</evidence>